<keyword evidence="3" id="KW-0831">Ubiquinone biosynthesis</keyword>
<evidence type="ECO:0000313" key="9">
    <source>
        <dbReference type="Proteomes" id="UP000632498"/>
    </source>
</evidence>
<feature type="domain" description="COQ9 C-terminal" evidence="7">
    <location>
        <begin position="115"/>
        <end position="183"/>
    </location>
</feature>
<evidence type="ECO:0000259" key="7">
    <source>
        <dbReference type="Pfam" id="PF08511"/>
    </source>
</evidence>
<dbReference type="Pfam" id="PF08511">
    <property type="entry name" value="COQ9"/>
    <property type="match status" value="1"/>
</dbReference>
<dbReference type="Proteomes" id="UP000632498">
    <property type="component" value="Unassembled WGS sequence"/>
</dbReference>
<evidence type="ECO:0000256" key="6">
    <source>
        <dbReference type="ARBA" id="ARBA00058104"/>
    </source>
</evidence>
<name>A0A917C283_9PROT</name>
<comment type="similarity">
    <text evidence="2">Belongs to the COQ9 family.</text>
</comment>
<gene>
    <name evidence="8" type="ORF">GCM10011332_21710</name>
</gene>
<keyword evidence="9" id="KW-1185">Reference proteome</keyword>
<comment type="caution">
    <text evidence="8">The sequence shown here is derived from an EMBL/GenBank/DDBJ whole genome shotgun (WGS) entry which is preliminary data.</text>
</comment>
<keyword evidence="5" id="KW-0446">Lipid-binding</keyword>
<dbReference type="PANTHER" id="PTHR21427:SF19">
    <property type="entry name" value="UBIQUINONE BIOSYNTHESIS PROTEIN COQ9, MITOCHONDRIAL"/>
    <property type="match status" value="1"/>
</dbReference>
<comment type="pathway">
    <text evidence="1">Cofactor biosynthesis; ubiquinone biosynthesis.</text>
</comment>
<dbReference type="NCBIfam" id="TIGR02396">
    <property type="entry name" value="diverge_rpsU"/>
    <property type="match status" value="1"/>
</dbReference>
<evidence type="ECO:0000256" key="3">
    <source>
        <dbReference type="ARBA" id="ARBA00022688"/>
    </source>
</evidence>
<evidence type="ECO:0000256" key="5">
    <source>
        <dbReference type="ARBA" id="ARBA00023121"/>
    </source>
</evidence>
<dbReference type="InterPro" id="IPR013718">
    <property type="entry name" value="COQ9_C"/>
</dbReference>
<dbReference type="RefSeq" id="WP_188664832.1">
    <property type="nucleotide sequence ID" value="NZ_BMHV01000014.1"/>
</dbReference>
<dbReference type="EMBL" id="BMHV01000014">
    <property type="protein sequence ID" value="GGF67257.1"/>
    <property type="molecule type" value="Genomic_DNA"/>
</dbReference>
<dbReference type="InterPro" id="IPR012762">
    <property type="entry name" value="Ubiq_biosynth_COQ9"/>
</dbReference>
<reference evidence="8" key="2">
    <citation type="submission" date="2020-09" db="EMBL/GenBank/DDBJ databases">
        <authorList>
            <person name="Sun Q."/>
            <person name="Zhou Y."/>
        </authorList>
    </citation>
    <scope>NUCLEOTIDE SEQUENCE</scope>
    <source>
        <strain evidence="8">CGMCC 1.15254</strain>
    </source>
</reference>
<organism evidence="8 9">
    <name type="scientific">Terasakiella brassicae</name>
    <dbReference type="NCBI Taxonomy" id="1634917"/>
    <lineage>
        <taxon>Bacteria</taxon>
        <taxon>Pseudomonadati</taxon>
        <taxon>Pseudomonadota</taxon>
        <taxon>Alphaproteobacteria</taxon>
        <taxon>Rhodospirillales</taxon>
        <taxon>Terasakiellaceae</taxon>
        <taxon>Terasakiella</taxon>
    </lineage>
</organism>
<dbReference type="PANTHER" id="PTHR21427">
    <property type="entry name" value="UBIQUINONE BIOSYNTHESIS PROTEIN COQ9, MITOCHONDRIAL"/>
    <property type="match status" value="1"/>
</dbReference>
<protein>
    <recommendedName>
        <fullName evidence="7">COQ9 C-terminal domain-containing protein</fullName>
    </recommendedName>
</protein>
<evidence type="ECO:0000256" key="4">
    <source>
        <dbReference type="ARBA" id="ARBA00022946"/>
    </source>
</evidence>
<proteinExistence type="inferred from homology"/>
<evidence type="ECO:0000256" key="2">
    <source>
        <dbReference type="ARBA" id="ARBA00010766"/>
    </source>
</evidence>
<keyword evidence="4" id="KW-0809">Transit peptide</keyword>
<evidence type="ECO:0000256" key="1">
    <source>
        <dbReference type="ARBA" id="ARBA00004749"/>
    </source>
</evidence>
<comment type="function">
    <text evidence="6">Membrane-associated protein that warps the membrane surface to access and bind aromatic isoprenes with high specificity, including ubiquinone (CoQ) isoprene intermediates and presents them directly to COQ7, therefore facilitating the COQ7-mediated hydroxylase step. Participates in the biosynthesis of coenzyme Q, also named ubiquinone, an essential lipid-soluble electron transporter for aerobic cellular respiration.</text>
</comment>
<dbReference type="Gene3D" id="1.10.357.10">
    <property type="entry name" value="Tetracycline Repressor, domain 2"/>
    <property type="match status" value="1"/>
</dbReference>
<dbReference type="GO" id="GO:0008289">
    <property type="term" value="F:lipid binding"/>
    <property type="evidence" value="ECO:0007669"/>
    <property type="project" value="UniProtKB-KW"/>
</dbReference>
<accession>A0A917C283</accession>
<sequence length="214" mass="24323">MQDIKVKDDILLATLPNVVFDGWTDAVIESGAIEAGFDASMAVRAFPDGVNDILAHFADYINRRMATELVDQDLSEKGIGHRLEIAMRVRLAIEAPYREAVRKAMSYYAMPQHAPQGVQVVWKAVDEMWWGCGDDAVDFNYYTKRASLAAVYSATMVYWLNDDSENQEETILFYRRRLIDVVNAVKTRKKIFSKLEDVFCKLGGRQMANGLIKR</sequence>
<dbReference type="AlphaFoldDB" id="A0A917C283"/>
<reference evidence="8" key="1">
    <citation type="journal article" date="2014" name="Int. J. Syst. Evol. Microbiol.">
        <title>Complete genome sequence of Corynebacterium casei LMG S-19264T (=DSM 44701T), isolated from a smear-ripened cheese.</title>
        <authorList>
            <consortium name="US DOE Joint Genome Institute (JGI-PGF)"/>
            <person name="Walter F."/>
            <person name="Albersmeier A."/>
            <person name="Kalinowski J."/>
            <person name="Ruckert C."/>
        </authorList>
    </citation>
    <scope>NUCLEOTIDE SEQUENCE</scope>
    <source>
        <strain evidence="8">CGMCC 1.15254</strain>
    </source>
</reference>
<dbReference type="GO" id="GO:0006744">
    <property type="term" value="P:ubiquinone biosynthetic process"/>
    <property type="evidence" value="ECO:0007669"/>
    <property type="project" value="UniProtKB-KW"/>
</dbReference>
<evidence type="ECO:0000313" key="8">
    <source>
        <dbReference type="EMBL" id="GGF67257.1"/>
    </source>
</evidence>